<accession>A0AA88MGU3</accession>
<organism evidence="1 2">
    <name type="scientific">Channa striata</name>
    <name type="common">Snakehead murrel</name>
    <name type="synonym">Ophicephalus striatus</name>
    <dbReference type="NCBI Taxonomy" id="64152"/>
    <lineage>
        <taxon>Eukaryota</taxon>
        <taxon>Metazoa</taxon>
        <taxon>Chordata</taxon>
        <taxon>Craniata</taxon>
        <taxon>Vertebrata</taxon>
        <taxon>Euteleostomi</taxon>
        <taxon>Actinopterygii</taxon>
        <taxon>Neopterygii</taxon>
        <taxon>Teleostei</taxon>
        <taxon>Neoteleostei</taxon>
        <taxon>Acanthomorphata</taxon>
        <taxon>Anabantaria</taxon>
        <taxon>Anabantiformes</taxon>
        <taxon>Channoidei</taxon>
        <taxon>Channidae</taxon>
        <taxon>Channa</taxon>
    </lineage>
</organism>
<comment type="caution">
    <text evidence="1">The sequence shown here is derived from an EMBL/GenBank/DDBJ whole genome shotgun (WGS) entry which is preliminary data.</text>
</comment>
<evidence type="ECO:0000313" key="1">
    <source>
        <dbReference type="EMBL" id="KAK2837641.1"/>
    </source>
</evidence>
<keyword evidence="2" id="KW-1185">Reference proteome</keyword>
<name>A0AA88MGU3_CHASR</name>
<dbReference type="Proteomes" id="UP001187415">
    <property type="component" value="Unassembled WGS sequence"/>
</dbReference>
<protein>
    <submittedName>
        <fullName evidence="1">Uncharacterized protein</fullName>
    </submittedName>
</protein>
<evidence type="ECO:0000313" key="2">
    <source>
        <dbReference type="Proteomes" id="UP001187415"/>
    </source>
</evidence>
<reference evidence="1" key="1">
    <citation type="submission" date="2023-07" db="EMBL/GenBank/DDBJ databases">
        <title>Chromosome-level Genome Assembly of Striped Snakehead (Channa striata).</title>
        <authorList>
            <person name="Liu H."/>
        </authorList>
    </citation>
    <scope>NUCLEOTIDE SEQUENCE</scope>
    <source>
        <strain evidence="1">Gz</strain>
        <tissue evidence="1">Muscle</tissue>
    </source>
</reference>
<dbReference type="AlphaFoldDB" id="A0AA88MGU3"/>
<gene>
    <name evidence="1" type="ORF">Q5P01_014853</name>
</gene>
<proteinExistence type="predicted"/>
<dbReference type="EMBL" id="JAUPFM010000011">
    <property type="protein sequence ID" value="KAK2837641.1"/>
    <property type="molecule type" value="Genomic_DNA"/>
</dbReference>
<sequence>MLESCGAIKGLSLASPNSLAPRWKRAYTELMGLGRKKRRGEGAAKEDVLRGRDEAVVEKLGTRNPLHLVDDADTMDLARFRPVTAQ</sequence>